<evidence type="ECO:0000313" key="1">
    <source>
        <dbReference type="EMBL" id="JAH09236.1"/>
    </source>
</evidence>
<protein>
    <submittedName>
        <fullName evidence="1">Uncharacterized protein</fullName>
    </submittedName>
</protein>
<reference evidence="1" key="1">
    <citation type="submission" date="2014-11" db="EMBL/GenBank/DDBJ databases">
        <authorList>
            <person name="Amaro Gonzalez C."/>
        </authorList>
    </citation>
    <scope>NUCLEOTIDE SEQUENCE</scope>
</reference>
<name>A0A0E9PXB4_ANGAN</name>
<organism evidence="1">
    <name type="scientific">Anguilla anguilla</name>
    <name type="common">European freshwater eel</name>
    <name type="synonym">Muraena anguilla</name>
    <dbReference type="NCBI Taxonomy" id="7936"/>
    <lineage>
        <taxon>Eukaryota</taxon>
        <taxon>Metazoa</taxon>
        <taxon>Chordata</taxon>
        <taxon>Craniata</taxon>
        <taxon>Vertebrata</taxon>
        <taxon>Euteleostomi</taxon>
        <taxon>Actinopterygii</taxon>
        <taxon>Neopterygii</taxon>
        <taxon>Teleostei</taxon>
        <taxon>Anguilliformes</taxon>
        <taxon>Anguillidae</taxon>
        <taxon>Anguilla</taxon>
    </lineage>
</organism>
<dbReference type="AlphaFoldDB" id="A0A0E9PXB4"/>
<accession>A0A0E9PXB4</accession>
<dbReference type="EMBL" id="GBXM01099341">
    <property type="protein sequence ID" value="JAH09236.1"/>
    <property type="molecule type" value="Transcribed_RNA"/>
</dbReference>
<reference evidence="1" key="2">
    <citation type="journal article" date="2015" name="Fish Shellfish Immunol.">
        <title>Early steps in the European eel (Anguilla anguilla)-Vibrio vulnificus interaction in the gills: Role of the RtxA13 toxin.</title>
        <authorList>
            <person name="Callol A."/>
            <person name="Pajuelo D."/>
            <person name="Ebbesson L."/>
            <person name="Teles M."/>
            <person name="MacKenzie S."/>
            <person name="Amaro C."/>
        </authorList>
    </citation>
    <scope>NUCLEOTIDE SEQUENCE</scope>
</reference>
<proteinExistence type="predicted"/>
<sequence length="49" mass="5954">MIVLRPVKVKLRFIKNIIILTGYFRFRTHYSVLLIFALHHTDRTSFCFQ</sequence>